<reference evidence="2" key="1">
    <citation type="submission" date="2023-06" db="EMBL/GenBank/DDBJ databases">
        <authorList>
            <consortium name="Lawrence Berkeley National Laboratory"/>
            <person name="Ahrendt S."/>
            <person name="Sahu N."/>
            <person name="Indic B."/>
            <person name="Wong-Bajracharya J."/>
            <person name="Merenyi Z."/>
            <person name="Ke H.-M."/>
            <person name="Monk M."/>
            <person name="Kocsube S."/>
            <person name="Drula E."/>
            <person name="Lipzen A."/>
            <person name="Balint B."/>
            <person name="Henrissat B."/>
            <person name="Andreopoulos B."/>
            <person name="Martin F.M."/>
            <person name="Harder C.B."/>
            <person name="Rigling D."/>
            <person name="Ford K.L."/>
            <person name="Foster G.D."/>
            <person name="Pangilinan J."/>
            <person name="Papanicolaou A."/>
            <person name="Barry K."/>
            <person name="LaButti K."/>
            <person name="Viragh M."/>
            <person name="Koriabine M."/>
            <person name="Yan M."/>
            <person name="Riley R."/>
            <person name="Champramary S."/>
            <person name="Plett K.L."/>
            <person name="Tsai I.J."/>
            <person name="Slot J."/>
            <person name="Sipos G."/>
            <person name="Plett J."/>
            <person name="Nagy L.G."/>
            <person name="Grigoriev I.V."/>
        </authorList>
    </citation>
    <scope>NUCLEOTIDE SEQUENCE</scope>
    <source>
        <strain evidence="2">ICMP 16352</strain>
    </source>
</reference>
<dbReference type="EMBL" id="JAUEPR010000025">
    <property type="protein sequence ID" value="KAK0474779.1"/>
    <property type="molecule type" value="Genomic_DNA"/>
</dbReference>
<keyword evidence="3" id="KW-1185">Reference proteome</keyword>
<evidence type="ECO:0000313" key="3">
    <source>
        <dbReference type="Proteomes" id="UP001175227"/>
    </source>
</evidence>
<comment type="caution">
    <text evidence="2">The sequence shown here is derived from an EMBL/GenBank/DDBJ whole genome shotgun (WGS) entry which is preliminary data.</text>
</comment>
<feature type="compositionally biased region" description="Low complexity" evidence="1">
    <location>
        <begin position="196"/>
        <end position="212"/>
    </location>
</feature>
<name>A0AA39UA05_9AGAR</name>
<dbReference type="Proteomes" id="UP001175227">
    <property type="component" value="Unassembled WGS sequence"/>
</dbReference>
<dbReference type="AlphaFoldDB" id="A0AA39UA05"/>
<sequence length="256" mass="28114">MGGFRLAEYFLSCSTTSRLMFRRRAQCPAIFPVDNCSSVELVSTIKISLFFETFATLPTRTMTLYPELVREGMRGAARCPIRTILAPANPRALRHRPPSMDTSRYRATMMLARYHTQAAEASGALTRGVHDKVRARATWEGSLSLFSSFLSAANDRHSLTFKRPADLLDVCAGDTLLQLLKSFGTTRSTTTCARKPSTSSTATSVTQTQPTPLSTGKCYLEDKSRSGSRALFRGQVAAKTRRAPSDVAAHQHPSQA</sequence>
<gene>
    <name evidence="2" type="ORF">IW261DRAFT_1422635</name>
</gene>
<accession>A0AA39UA05</accession>
<protein>
    <submittedName>
        <fullName evidence="2">Uncharacterized protein</fullName>
    </submittedName>
</protein>
<feature type="region of interest" description="Disordered" evidence="1">
    <location>
        <begin position="189"/>
        <end position="256"/>
    </location>
</feature>
<organism evidence="2 3">
    <name type="scientific">Armillaria novae-zelandiae</name>
    <dbReference type="NCBI Taxonomy" id="153914"/>
    <lineage>
        <taxon>Eukaryota</taxon>
        <taxon>Fungi</taxon>
        <taxon>Dikarya</taxon>
        <taxon>Basidiomycota</taxon>
        <taxon>Agaricomycotina</taxon>
        <taxon>Agaricomycetes</taxon>
        <taxon>Agaricomycetidae</taxon>
        <taxon>Agaricales</taxon>
        <taxon>Marasmiineae</taxon>
        <taxon>Physalacriaceae</taxon>
        <taxon>Armillaria</taxon>
    </lineage>
</organism>
<proteinExistence type="predicted"/>
<evidence type="ECO:0000313" key="2">
    <source>
        <dbReference type="EMBL" id="KAK0474779.1"/>
    </source>
</evidence>
<evidence type="ECO:0000256" key="1">
    <source>
        <dbReference type="SAM" id="MobiDB-lite"/>
    </source>
</evidence>